<evidence type="ECO:0000313" key="9">
    <source>
        <dbReference type="Proteomes" id="UP000242705"/>
    </source>
</evidence>
<evidence type="ECO:0000256" key="2">
    <source>
        <dbReference type="ARBA" id="ARBA00022559"/>
    </source>
</evidence>
<keyword evidence="4" id="KW-0560">Oxidoreductase</keyword>
<evidence type="ECO:0000256" key="5">
    <source>
        <dbReference type="ARBA" id="ARBA00023284"/>
    </source>
</evidence>
<dbReference type="InterPro" id="IPR013766">
    <property type="entry name" value="Thioredoxin_domain"/>
</dbReference>
<evidence type="ECO:0000256" key="1">
    <source>
        <dbReference type="ARBA" id="ARBA00009796"/>
    </source>
</evidence>
<keyword evidence="2" id="KW-0575">Peroxidase</keyword>
<dbReference type="InterPro" id="IPR000866">
    <property type="entry name" value="AhpC/TSA"/>
</dbReference>
<evidence type="ECO:0000259" key="7">
    <source>
        <dbReference type="PROSITE" id="PS51352"/>
    </source>
</evidence>
<dbReference type="InterPro" id="IPR050217">
    <property type="entry name" value="Peroxiredoxin"/>
</dbReference>
<organism evidence="8 9">
    <name type="scientific">Sulfobacillus thermosulfidooxidans</name>
    <dbReference type="NCBI Taxonomy" id="28034"/>
    <lineage>
        <taxon>Bacteria</taxon>
        <taxon>Bacillati</taxon>
        <taxon>Bacillota</taxon>
        <taxon>Clostridia</taxon>
        <taxon>Eubacteriales</taxon>
        <taxon>Clostridiales Family XVII. Incertae Sedis</taxon>
        <taxon>Sulfobacillus</taxon>
    </lineage>
</organism>
<accession>A0A1R0IUS7</accession>
<dbReference type="EMBL" id="PXYX01000037">
    <property type="protein sequence ID" value="PSR25047.1"/>
    <property type="molecule type" value="Genomic_DNA"/>
</dbReference>
<dbReference type="GO" id="GO:0006979">
    <property type="term" value="P:response to oxidative stress"/>
    <property type="evidence" value="ECO:0007669"/>
    <property type="project" value="TreeGrafter"/>
</dbReference>
<gene>
    <name evidence="8" type="ORF">C7B47_13280</name>
</gene>
<reference evidence="8 9" key="1">
    <citation type="journal article" date="2014" name="BMC Genomics">
        <title>Comparison of environmental and isolate Sulfobacillus genomes reveals diverse carbon, sulfur, nitrogen, and hydrogen metabolisms.</title>
        <authorList>
            <person name="Justice N.B."/>
            <person name="Norman A."/>
            <person name="Brown C.T."/>
            <person name="Singh A."/>
            <person name="Thomas B.C."/>
            <person name="Banfield J.F."/>
        </authorList>
    </citation>
    <scope>NUCLEOTIDE SEQUENCE [LARGE SCALE GENOMIC DNA]</scope>
    <source>
        <strain evidence="8">AMDSBA5</strain>
    </source>
</reference>
<name>A0A1R0IUS7_SULTH</name>
<keyword evidence="5" id="KW-0676">Redox-active center</keyword>
<dbReference type="SUPFAM" id="SSF52833">
    <property type="entry name" value="Thioredoxin-like"/>
    <property type="match status" value="1"/>
</dbReference>
<comment type="similarity">
    <text evidence="1">Belongs to the peroxiredoxin family. AhpC/Prx1 subfamily.</text>
</comment>
<dbReference type="GO" id="GO:0005829">
    <property type="term" value="C:cytosol"/>
    <property type="evidence" value="ECO:0007669"/>
    <property type="project" value="TreeGrafter"/>
</dbReference>
<dbReference type="PANTHER" id="PTHR10681:SF121">
    <property type="entry name" value="ALKYL HYDROPEROXIDE REDUCTASE C"/>
    <property type="match status" value="1"/>
</dbReference>
<dbReference type="GO" id="GO:0042744">
    <property type="term" value="P:hydrogen peroxide catabolic process"/>
    <property type="evidence" value="ECO:0007669"/>
    <property type="project" value="TreeGrafter"/>
</dbReference>
<dbReference type="Proteomes" id="UP000242705">
    <property type="component" value="Unassembled WGS sequence"/>
</dbReference>
<evidence type="ECO:0000256" key="6">
    <source>
        <dbReference type="PIRSR" id="PIRSR000239-1"/>
    </source>
</evidence>
<dbReference type="GO" id="GO:0033554">
    <property type="term" value="P:cellular response to stress"/>
    <property type="evidence" value="ECO:0007669"/>
    <property type="project" value="TreeGrafter"/>
</dbReference>
<evidence type="ECO:0000256" key="4">
    <source>
        <dbReference type="ARBA" id="ARBA00023002"/>
    </source>
</evidence>
<protein>
    <submittedName>
        <fullName evidence="8">Peroxiredoxin</fullName>
    </submittedName>
</protein>
<proteinExistence type="inferred from homology"/>
<comment type="caution">
    <text evidence="8">The sequence shown here is derived from an EMBL/GenBank/DDBJ whole genome shotgun (WGS) entry which is preliminary data.</text>
</comment>
<dbReference type="PROSITE" id="PS51352">
    <property type="entry name" value="THIOREDOXIN_2"/>
    <property type="match status" value="1"/>
</dbReference>
<dbReference type="GO" id="GO:0008379">
    <property type="term" value="F:thioredoxin peroxidase activity"/>
    <property type="evidence" value="ECO:0007669"/>
    <property type="project" value="TreeGrafter"/>
</dbReference>
<dbReference type="AlphaFoldDB" id="A0A1R0IUS7"/>
<feature type="active site" description="Cysteine sulfenic acid (-SOH) intermediate; for peroxidase activity" evidence="6">
    <location>
        <position position="48"/>
    </location>
</feature>
<dbReference type="GO" id="GO:0045454">
    <property type="term" value="P:cell redox homeostasis"/>
    <property type="evidence" value="ECO:0007669"/>
    <property type="project" value="TreeGrafter"/>
</dbReference>
<sequence>MALVGKPAPSFDMPAVMPSGETEHVRLEQYRGKWLVLFFYPHDFTFVCPTEVTGLSEAYDRFHELDAEILGVSTDSPYVHKAWMAQSPDQGGIGQIRYPLASDWTHDVSRRYMVYVPEEGAAYRGLFIINPEGIVEYEVVHNLNVGRSVDETLRVLQAIQAGGLCPVNWTPGKPLLNP</sequence>
<evidence type="ECO:0000313" key="8">
    <source>
        <dbReference type="EMBL" id="PSR25047.1"/>
    </source>
</evidence>
<dbReference type="PANTHER" id="PTHR10681">
    <property type="entry name" value="THIOREDOXIN PEROXIDASE"/>
    <property type="match status" value="1"/>
</dbReference>
<dbReference type="RefSeq" id="WP_020375456.1">
    <property type="nucleotide sequence ID" value="NZ_MDZD01000003.1"/>
</dbReference>
<keyword evidence="3" id="KW-0049">Antioxidant</keyword>
<dbReference type="PIRSF" id="PIRSF000239">
    <property type="entry name" value="AHPC"/>
    <property type="match status" value="1"/>
</dbReference>
<feature type="domain" description="Thioredoxin" evidence="7">
    <location>
        <begin position="2"/>
        <end position="161"/>
    </location>
</feature>
<evidence type="ECO:0000256" key="3">
    <source>
        <dbReference type="ARBA" id="ARBA00022862"/>
    </source>
</evidence>
<dbReference type="InterPro" id="IPR036249">
    <property type="entry name" value="Thioredoxin-like_sf"/>
</dbReference>
<dbReference type="CDD" id="cd03015">
    <property type="entry name" value="PRX_Typ2cys"/>
    <property type="match status" value="1"/>
</dbReference>
<dbReference type="InterPro" id="IPR024706">
    <property type="entry name" value="Peroxiredoxin_AhpC-typ"/>
</dbReference>
<dbReference type="Pfam" id="PF00578">
    <property type="entry name" value="AhpC-TSA"/>
    <property type="match status" value="1"/>
</dbReference>
<dbReference type="Gene3D" id="3.40.30.10">
    <property type="entry name" value="Glutaredoxin"/>
    <property type="match status" value="1"/>
</dbReference>